<evidence type="ECO:0000256" key="1">
    <source>
        <dbReference type="SAM" id="MobiDB-lite"/>
    </source>
</evidence>
<dbReference type="Pfam" id="PF01253">
    <property type="entry name" value="SUI1"/>
    <property type="match status" value="1"/>
</dbReference>
<dbReference type="PROSITE" id="PS50296">
    <property type="entry name" value="SUI1"/>
    <property type="match status" value="1"/>
</dbReference>
<name>A0AAW2ZFE4_9EUKA</name>
<dbReference type="InterPro" id="IPR050318">
    <property type="entry name" value="DENR/SUI1_TIF"/>
</dbReference>
<dbReference type="GO" id="GO:0003729">
    <property type="term" value="F:mRNA binding"/>
    <property type="evidence" value="ECO:0007669"/>
    <property type="project" value="TreeGrafter"/>
</dbReference>
<feature type="compositionally biased region" description="Basic residues" evidence="1">
    <location>
        <begin position="1"/>
        <end position="12"/>
    </location>
</feature>
<dbReference type="GO" id="GO:0002188">
    <property type="term" value="P:translation reinitiation"/>
    <property type="evidence" value="ECO:0007669"/>
    <property type="project" value="TreeGrafter"/>
</dbReference>
<evidence type="ECO:0000313" key="4">
    <source>
        <dbReference type="Proteomes" id="UP001431209"/>
    </source>
</evidence>
<keyword evidence="4" id="KW-1185">Reference proteome</keyword>
<feature type="domain" description="SUI1" evidence="2">
    <location>
        <begin position="152"/>
        <end position="221"/>
    </location>
</feature>
<dbReference type="Proteomes" id="UP001431209">
    <property type="component" value="Unassembled WGS sequence"/>
</dbReference>
<comment type="caution">
    <text evidence="3">The sequence shown here is derived from an EMBL/GenBank/DDBJ whole genome shotgun (WGS) entry which is preliminary data.</text>
</comment>
<dbReference type="PANTHER" id="PTHR12789:SF0">
    <property type="entry name" value="DENSITY-REGULATED PROTEIN"/>
    <property type="match status" value="1"/>
</dbReference>
<proteinExistence type="predicted"/>
<evidence type="ECO:0000313" key="3">
    <source>
        <dbReference type="EMBL" id="KAL0488083.1"/>
    </source>
</evidence>
<gene>
    <name evidence="3" type="ORF">AKO1_015252</name>
</gene>
<dbReference type="Pfam" id="PF21023">
    <property type="entry name" value="DENR_N"/>
    <property type="match status" value="1"/>
</dbReference>
<dbReference type="GO" id="GO:0003743">
    <property type="term" value="F:translation initiation factor activity"/>
    <property type="evidence" value="ECO:0007669"/>
    <property type="project" value="InterPro"/>
</dbReference>
<dbReference type="InterPro" id="IPR036877">
    <property type="entry name" value="SUI1_dom_sf"/>
</dbReference>
<organism evidence="3 4">
    <name type="scientific">Acrasis kona</name>
    <dbReference type="NCBI Taxonomy" id="1008807"/>
    <lineage>
        <taxon>Eukaryota</taxon>
        <taxon>Discoba</taxon>
        <taxon>Heterolobosea</taxon>
        <taxon>Tetramitia</taxon>
        <taxon>Eutetramitia</taxon>
        <taxon>Acrasidae</taxon>
        <taxon>Acrasis</taxon>
    </lineage>
</organism>
<dbReference type="InterPro" id="IPR048517">
    <property type="entry name" value="DENR_N"/>
</dbReference>
<dbReference type="GO" id="GO:0001731">
    <property type="term" value="P:formation of translation preinitiation complex"/>
    <property type="evidence" value="ECO:0007669"/>
    <property type="project" value="TreeGrafter"/>
</dbReference>
<dbReference type="PANTHER" id="PTHR12789">
    <property type="entry name" value="DENSITY-REGULATED PROTEIN HOMOLOG"/>
    <property type="match status" value="1"/>
</dbReference>
<protein>
    <submittedName>
        <fullName evidence="3">Translation machinery-associated protein</fullName>
    </submittedName>
</protein>
<sequence>MVKKKGGSKKKKYESSDEEDNTTKDLEVETESDKNVDEAADKVKSLTVEDSKPKVEAEKQEIKETSSSDKKYPVSVNYCKVCTLPIEFCEFCDKWVKCQEYLAEAFPDKLKELQDLRENDKNKNKVINKKVAAEAEGREPSGKPKKKVEAELVITITKRTKHKAITTITGMDHFGVDASALAKTLKKKFSSGASLVSKPEPGIEIQGTFATETFEILQKDFNVPAENMFLVAEKKKTKFTDL</sequence>
<accession>A0AAW2ZFE4</accession>
<feature type="region of interest" description="Disordered" evidence="1">
    <location>
        <begin position="1"/>
        <end position="67"/>
    </location>
</feature>
<evidence type="ECO:0000259" key="2">
    <source>
        <dbReference type="PROSITE" id="PS50296"/>
    </source>
</evidence>
<dbReference type="Gene3D" id="3.30.780.10">
    <property type="entry name" value="SUI1-like domain"/>
    <property type="match status" value="1"/>
</dbReference>
<dbReference type="AlphaFoldDB" id="A0AAW2ZFE4"/>
<dbReference type="EMBL" id="JAOPGA020001403">
    <property type="protein sequence ID" value="KAL0488083.1"/>
    <property type="molecule type" value="Genomic_DNA"/>
</dbReference>
<reference evidence="3 4" key="1">
    <citation type="submission" date="2024-03" db="EMBL/GenBank/DDBJ databases">
        <title>The Acrasis kona genome and developmental transcriptomes reveal deep origins of eukaryotic multicellular pathways.</title>
        <authorList>
            <person name="Sheikh S."/>
            <person name="Fu C.-J."/>
            <person name="Brown M.W."/>
            <person name="Baldauf S.L."/>
        </authorList>
    </citation>
    <scope>NUCLEOTIDE SEQUENCE [LARGE SCALE GENOMIC DNA]</scope>
    <source>
        <strain evidence="3 4">ATCC MYA-3509</strain>
    </source>
</reference>
<dbReference type="InterPro" id="IPR001950">
    <property type="entry name" value="SUI1"/>
</dbReference>
<feature type="compositionally biased region" description="Basic and acidic residues" evidence="1">
    <location>
        <begin position="21"/>
        <end position="67"/>
    </location>
</feature>
<dbReference type="SUPFAM" id="SSF55159">
    <property type="entry name" value="eIF1-like"/>
    <property type="match status" value="1"/>
</dbReference>